<evidence type="ECO:0000259" key="2">
    <source>
        <dbReference type="Pfam" id="PF09331"/>
    </source>
</evidence>
<feature type="compositionally biased region" description="Polar residues" evidence="1">
    <location>
        <begin position="17"/>
        <end position="37"/>
    </location>
</feature>
<feature type="region of interest" description="Disordered" evidence="1">
    <location>
        <begin position="499"/>
        <end position="522"/>
    </location>
</feature>
<feature type="compositionally biased region" description="Acidic residues" evidence="1">
    <location>
        <begin position="574"/>
        <end position="586"/>
    </location>
</feature>
<proteinExistence type="predicted"/>
<dbReference type="AlphaFoldDB" id="A0AA88AJ83"/>
<keyword evidence="4" id="KW-1185">Reference proteome</keyword>
<protein>
    <recommendedName>
        <fullName evidence="2">DUF1985 domain-containing protein</fullName>
    </recommendedName>
</protein>
<reference evidence="3" key="1">
    <citation type="submission" date="2023-07" db="EMBL/GenBank/DDBJ databases">
        <title>draft genome sequence of fig (Ficus carica).</title>
        <authorList>
            <person name="Takahashi T."/>
            <person name="Nishimura K."/>
        </authorList>
    </citation>
    <scope>NUCLEOTIDE SEQUENCE</scope>
</reference>
<dbReference type="InterPro" id="IPR015410">
    <property type="entry name" value="DUF1985"/>
</dbReference>
<gene>
    <name evidence="3" type="ORF">TIFTF001_014225</name>
</gene>
<feature type="domain" description="DUF1985" evidence="2">
    <location>
        <begin position="116"/>
        <end position="273"/>
    </location>
</feature>
<evidence type="ECO:0000313" key="4">
    <source>
        <dbReference type="Proteomes" id="UP001187192"/>
    </source>
</evidence>
<feature type="region of interest" description="Disordered" evidence="1">
    <location>
        <begin position="1"/>
        <end position="37"/>
    </location>
</feature>
<dbReference type="Proteomes" id="UP001187192">
    <property type="component" value="Unassembled WGS sequence"/>
</dbReference>
<dbReference type="PANTHER" id="PTHR48449:SF1">
    <property type="entry name" value="DUF1985 DOMAIN-CONTAINING PROTEIN"/>
    <property type="match status" value="1"/>
</dbReference>
<name>A0AA88AJ83_FICCA</name>
<organism evidence="3 4">
    <name type="scientific">Ficus carica</name>
    <name type="common">Common fig</name>
    <dbReference type="NCBI Taxonomy" id="3494"/>
    <lineage>
        <taxon>Eukaryota</taxon>
        <taxon>Viridiplantae</taxon>
        <taxon>Streptophyta</taxon>
        <taxon>Embryophyta</taxon>
        <taxon>Tracheophyta</taxon>
        <taxon>Spermatophyta</taxon>
        <taxon>Magnoliopsida</taxon>
        <taxon>eudicotyledons</taxon>
        <taxon>Gunneridae</taxon>
        <taxon>Pentapetalae</taxon>
        <taxon>rosids</taxon>
        <taxon>fabids</taxon>
        <taxon>Rosales</taxon>
        <taxon>Moraceae</taxon>
        <taxon>Ficeae</taxon>
        <taxon>Ficus</taxon>
    </lineage>
</organism>
<evidence type="ECO:0000313" key="3">
    <source>
        <dbReference type="EMBL" id="GMN45031.1"/>
    </source>
</evidence>
<sequence length="586" mass="66733">MARSRMSSEMDSENDSEGVSRTNSQPDGNTSPQSTSVSIPRVLDLPLPNLKLNVDEANFKCKITIKNLLKDAVDTVNKALQDHPNGIEWFKKSQFGHLFDITDHIEITLTPLWMLLSRAVVTQKKYEMWFVLNGIPIRYSLMEHALISGLNCSAYPEDPSRTRDEFRRRVFRGMKKISQNDVKKSLEGMVIPPEEIESNKRRRANEIKDREKERSILINDKLKLAVLYFLCAVLRGPEKANHQIDDNLIKMIEDLDWCANYPWGRKTYQFLMTQLLPFECIPALIPTYAEIREEVQGPVPRICRWKTKFHRQQAPSLDQILHAVGESTNINSILVPTLAEQKANHMIGFVPYDYDSDAIVDNWANILRSGRSILWEELLYADLEGRRNFLNGGTARVQGRDRENPEYIIHEQHTSQEGATAAEQTRYMPSTPTVNESIPPQADNSMVLRELQALKQTIEKISTDHESRFLQLERLITENGNRVDMLTNIVSRFVQQQSETWKGGDRGESSGGIGENSRGADVRLNAGGDIEAHDDIYAPTDVGFGTEISAERDMEDSPLNEIFYQTPTCSSDKDCEEDILDEDDVS</sequence>
<accession>A0AA88AJ83</accession>
<comment type="caution">
    <text evidence="3">The sequence shown here is derived from an EMBL/GenBank/DDBJ whole genome shotgun (WGS) entry which is preliminary data.</text>
</comment>
<feature type="region of interest" description="Disordered" evidence="1">
    <location>
        <begin position="564"/>
        <end position="586"/>
    </location>
</feature>
<evidence type="ECO:0000256" key="1">
    <source>
        <dbReference type="SAM" id="MobiDB-lite"/>
    </source>
</evidence>
<dbReference type="EMBL" id="BTGU01000019">
    <property type="protein sequence ID" value="GMN45031.1"/>
    <property type="molecule type" value="Genomic_DNA"/>
</dbReference>
<dbReference type="Pfam" id="PF09331">
    <property type="entry name" value="DUF1985"/>
    <property type="match status" value="1"/>
</dbReference>
<dbReference type="PANTHER" id="PTHR48449">
    <property type="entry name" value="DUF1985 DOMAIN-CONTAINING PROTEIN"/>
    <property type="match status" value="1"/>
</dbReference>